<keyword evidence="3" id="KW-1185">Reference proteome</keyword>
<feature type="compositionally biased region" description="Basic and acidic residues" evidence="1">
    <location>
        <begin position="105"/>
        <end position="118"/>
    </location>
</feature>
<evidence type="ECO:0000313" key="3">
    <source>
        <dbReference type="Proteomes" id="UP000321567"/>
    </source>
</evidence>
<reference evidence="2 3" key="1">
    <citation type="submission" date="2019-07" db="EMBL/GenBank/DDBJ databases">
        <title>Whole genome shotgun sequence of Rhodospirillum oryzae NBRC 107573.</title>
        <authorList>
            <person name="Hosoyama A."/>
            <person name="Uohara A."/>
            <person name="Ohji S."/>
            <person name="Ichikawa N."/>
        </authorList>
    </citation>
    <scope>NUCLEOTIDE SEQUENCE [LARGE SCALE GENOMIC DNA]</scope>
    <source>
        <strain evidence="2 3">NBRC 107573</strain>
    </source>
</reference>
<sequence>MSKPEWGIKRTCTSCGTRFYDMRRTPIVCPKCDAVLEVDTPVKARRPERKKEPPKAVPAATLEEDDVDLGEVDMAVDEDLETDEDDEVGDLIEDTSDLGEDDSDLHEVKDHIELDESE</sequence>
<dbReference type="Pfam" id="PF09538">
    <property type="entry name" value="FYDLN_acid"/>
    <property type="match status" value="1"/>
</dbReference>
<evidence type="ECO:0000256" key="1">
    <source>
        <dbReference type="SAM" id="MobiDB-lite"/>
    </source>
</evidence>
<dbReference type="Proteomes" id="UP000321567">
    <property type="component" value="Unassembled WGS sequence"/>
</dbReference>
<dbReference type="OrthoDB" id="9815689at2"/>
<proteinExistence type="predicted"/>
<feature type="compositionally biased region" description="Acidic residues" evidence="1">
    <location>
        <begin position="62"/>
        <end position="104"/>
    </location>
</feature>
<evidence type="ECO:0008006" key="4">
    <source>
        <dbReference type="Google" id="ProtNLM"/>
    </source>
</evidence>
<dbReference type="AlphaFoldDB" id="A0A512H6H5"/>
<organism evidence="2 3">
    <name type="scientific">Pararhodospirillum oryzae</name>
    <dbReference type="NCBI Taxonomy" id="478448"/>
    <lineage>
        <taxon>Bacteria</taxon>
        <taxon>Pseudomonadati</taxon>
        <taxon>Pseudomonadota</taxon>
        <taxon>Alphaproteobacteria</taxon>
        <taxon>Rhodospirillales</taxon>
        <taxon>Rhodospirillaceae</taxon>
        <taxon>Pararhodospirillum</taxon>
    </lineage>
</organism>
<protein>
    <recommendedName>
        <fullName evidence="4">TIGR02300 family protein</fullName>
    </recommendedName>
</protein>
<gene>
    <name evidence="2" type="ORF">ROR02_12060</name>
</gene>
<evidence type="ECO:0000313" key="2">
    <source>
        <dbReference type="EMBL" id="GEO81075.1"/>
    </source>
</evidence>
<comment type="caution">
    <text evidence="2">The sequence shown here is derived from an EMBL/GenBank/DDBJ whole genome shotgun (WGS) entry which is preliminary data.</text>
</comment>
<feature type="region of interest" description="Disordered" evidence="1">
    <location>
        <begin position="44"/>
        <end position="118"/>
    </location>
</feature>
<dbReference type="RefSeq" id="WP_147163117.1">
    <property type="nucleotide sequence ID" value="NZ_BJZO01000026.1"/>
</dbReference>
<accession>A0A512H6H5</accession>
<dbReference type="InterPro" id="IPR012644">
    <property type="entry name" value="CHP02300_FYDLN_acid"/>
</dbReference>
<name>A0A512H6H5_9PROT</name>
<dbReference type="EMBL" id="BJZO01000026">
    <property type="protein sequence ID" value="GEO81075.1"/>
    <property type="molecule type" value="Genomic_DNA"/>
</dbReference>